<dbReference type="NCBIfam" id="TIGR01711">
    <property type="entry name" value="gspJ"/>
    <property type="match status" value="1"/>
</dbReference>
<dbReference type="Pfam" id="PF07963">
    <property type="entry name" value="N_methyl"/>
    <property type="match status" value="1"/>
</dbReference>
<dbReference type="NCBIfam" id="TIGR02532">
    <property type="entry name" value="IV_pilin_GFxxxE"/>
    <property type="match status" value="1"/>
</dbReference>
<comment type="similarity">
    <text evidence="2">Belongs to the GSP J family.</text>
</comment>
<comment type="caution">
    <text evidence="10">The sequence shown here is derived from an EMBL/GenBank/DDBJ whole genome shotgun (WGS) entry which is preliminary data.</text>
</comment>
<evidence type="ECO:0000256" key="1">
    <source>
        <dbReference type="ARBA" id="ARBA00004377"/>
    </source>
</evidence>
<evidence type="ECO:0000313" key="10">
    <source>
        <dbReference type="EMBL" id="MEG3158493.1"/>
    </source>
</evidence>
<dbReference type="Proteomes" id="UP001334501">
    <property type="component" value="Unassembled WGS sequence"/>
</dbReference>
<keyword evidence="4" id="KW-1003">Cell membrane</keyword>
<dbReference type="PANTHER" id="PTHR39583">
    <property type="entry name" value="TYPE II SECRETION SYSTEM PROTEIN J-RELATED"/>
    <property type="match status" value="1"/>
</dbReference>
<gene>
    <name evidence="10" type="primary">gspJ</name>
    <name evidence="10" type="ORF">SNE33_11505</name>
</gene>
<keyword evidence="9" id="KW-0472">Membrane</keyword>
<protein>
    <recommendedName>
        <fullName evidence="3">Type II secretion system protein J</fullName>
    </recommendedName>
</protein>
<dbReference type="InterPro" id="IPR051621">
    <property type="entry name" value="T2SS_protein_J"/>
</dbReference>
<dbReference type="RefSeq" id="WP_412700391.1">
    <property type="nucleotide sequence ID" value="NZ_JAXGFO010000086.1"/>
</dbReference>
<evidence type="ECO:0000256" key="5">
    <source>
        <dbReference type="ARBA" id="ARBA00022481"/>
    </source>
</evidence>
<evidence type="ECO:0000313" key="11">
    <source>
        <dbReference type="Proteomes" id="UP001334501"/>
    </source>
</evidence>
<evidence type="ECO:0000256" key="8">
    <source>
        <dbReference type="ARBA" id="ARBA00022989"/>
    </source>
</evidence>
<organism evidence="10 11">
    <name type="scientific">Lysobacter zhanggongensis</name>
    <dbReference type="NCBI Taxonomy" id="1774951"/>
    <lineage>
        <taxon>Bacteria</taxon>
        <taxon>Pseudomonadati</taxon>
        <taxon>Pseudomonadota</taxon>
        <taxon>Gammaproteobacteria</taxon>
        <taxon>Lysobacterales</taxon>
        <taxon>Lysobacteraceae</taxon>
        <taxon>Lysobacter</taxon>
    </lineage>
</organism>
<dbReference type="PROSITE" id="PS00409">
    <property type="entry name" value="PROKAR_NTER_METHYL"/>
    <property type="match status" value="1"/>
</dbReference>
<accession>A0ABU7YTT8</accession>
<dbReference type="Pfam" id="PF11612">
    <property type="entry name" value="T2SSJ"/>
    <property type="match status" value="1"/>
</dbReference>
<dbReference type="EMBL" id="JAXGFO010000086">
    <property type="protein sequence ID" value="MEG3158493.1"/>
    <property type="molecule type" value="Genomic_DNA"/>
</dbReference>
<evidence type="ECO:0000256" key="9">
    <source>
        <dbReference type="ARBA" id="ARBA00023136"/>
    </source>
</evidence>
<name>A0ABU7YTT8_9GAMM</name>
<dbReference type="Gene3D" id="3.10.610.10">
    <property type="entry name" value="GSPII I/J protein-like"/>
    <property type="match status" value="1"/>
</dbReference>
<dbReference type="InterPro" id="IPR010055">
    <property type="entry name" value="T2SS_protein-GspJ"/>
</dbReference>
<dbReference type="Gene3D" id="2.10.70.20">
    <property type="entry name" value="gspk-gspi-gspj complex like domains"/>
    <property type="match status" value="1"/>
</dbReference>
<keyword evidence="6" id="KW-0997">Cell inner membrane</keyword>
<sequence>MTPAPTAGFTLVEMLVALLIFALLSAVGVGVMAYAADNQGVVQARMDRLGEFQRARGLLQADLGQAAVRRVRGRDGVAARNAFVGSTTGAMDPAAPLLALVRRGWENPDGEPRASLQYVEYRLVDGQLERSARTALDGAPALAPQVLLTGIESAAVAYHYRGQWSRGWPGGAGAMPDAVRLELELTGLGRIEQLFLLPVAGA</sequence>
<keyword evidence="11" id="KW-1185">Reference proteome</keyword>
<dbReference type="InterPro" id="IPR045584">
    <property type="entry name" value="Pilin-like"/>
</dbReference>
<evidence type="ECO:0000256" key="7">
    <source>
        <dbReference type="ARBA" id="ARBA00022692"/>
    </source>
</evidence>
<dbReference type="SUPFAM" id="SSF54523">
    <property type="entry name" value="Pili subunits"/>
    <property type="match status" value="1"/>
</dbReference>
<keyword evidence="8" id="KW-1133">Transmembrane helix</keyword>
<keyword evidence="7" id="KW-0812">Transmembrane</keyword>
<dbReference type="PANTHER" id="PTHR39583:SF2">
    <property type="entry name" value="TYPE II SECRETION SYSTEM PROTEIN J"/>
    <property type="match status" value="1"/>
</dbReference>
<keyword evidence="5" id="KW-0488">Methylation</keyword>
<evidence type="ECO:0000256" key="4">
    <source>
        <dbReference type="ARBA" id="ARBA00022475"/>
    </source>
</evidence>
<proteinExistence type="inferred from homology"/>
<evidence type="ECO:0000256" key="6">
    <source>
        <dbReference type="ARBA" id="ARBA00022519"/>
    </source>
</evidence>
<evidence type="ECO:0000256" key="3">
    <source>
        <dbReference type="ARBA" id="ARBA00021539"/>
    </source>
</evidence>
<dbReference type="InterPro" id="IPR012902">
    <property type="entry name" value="N_methyl_site"/>
</dbReference>
<evidence type="ECO:0000256" key="2">
    <source>
        <dbReference type="ARBA" id="ARBA00011084"/>
    </source>
</evidence>
<reference evidence="10 11" key="1">
    <citation type="journal article" date="2017" name="Curr. Microbiol.">
        <title>Lysobacter zhanggongensis sp. nov. Isolated from a Pit Mud.</title>
        <authorList>
            <person name="Zhang X.F."/>
            <person name="Wang H.H."/>
            <person name="Sun X.Y."/>
            <person name="Pan C.M."/>
        </authorList>
    </citation>
    <scope>NUCLEOTIDE SEQUENCE [LARGE SCALE GENOMIC DNA]</scope>
    <source>
        <strain evidence="10 11">ZGLJ7-1</strain>
    </source>
</reference>
<comment type="subcellular location">
    <subcellularLocation>
        <location evidence="1">Cell inner membrane</location>
        <topology evidence="1">Single-pass membrane protein</topology>
    </subcellularLocation>
</comment>